<dbReference type="EMBL" id="BAER01000115">
    <property type="protein sequence ID" value="GAC34679.1"/>
    <property type="molecule type" value="Genomic_DNA"/>
</dbReference>
<organism evidence="1 2">
    <name type="scientific">Paraglaciecola polaris LMG 21857</name>
    <dbReference type="NCBI Taxonomy" id="1129793"/>
    <lineage>
        <taxon>Bacteria</taxon>
        <taxon>Pseudomonadati</taxon>
        <taxon>Pseudomonadota</taxon>
        <taxon>Gammaproteobacteria</taxon>
        <taxon>Alteromonadales</taxon>
        <taxon>Alteromonadaceae</taxon>
        <taxon>Paraglaciecola</taxon>
    </lineage>
</organism>
<gene>
    <name evidence="1" type="ORF">GPLA_3794</name>
</gene>
<dbReference type="NCBIfam" id="TIGR02453">
    <property type="entry name" value="TIGR02453 family protein"/>
    <property type="match status" value="1"/>
</dbReference>
<dbReference type="InterPro" id="IPR012808">
    <property type="entry name" value="CHP02453"/>
</dbReference>
<dbReference type="AlphaFoldDB" id="K6YPM2"/>
<dbReference type="PANTHER" id="PTHR36452">
    <property type="entry name" value="CHROMOSOME 12, WHOLE GENOME SHOTGUN SEQUENCE"/>
    <property type="match status" value="1"/>
</dbReference>
<evidence type="ECO:0000313" key="2">
    <source>
        <dbReference type="Proteomes" id="UP000006322"/>
    </source>
</evidence>
<dbReference type="PANTHER" id="PTHR36452:SF1">
    <property type="entry name" value="DUF2461 DOMAIN-CONTAINING PROTEIN"/>
    <property type="match status" value="1"/>
</dbReference>
<keyword evidence="2" id="KW-1185">Reference proteome</keyword>
<evidence type="ECO:0008006" key="3">
    <source>
        <dbReference type="Google" id="ProtNLM"/>
    </source>
</evidence>
<evidence type="ECO:0000313" key="1">
    <source>
        <dbReference type="EMBL" id="GAC34679.1"/>
    </source>
</evidence>
<dbReference type="Pfam" id="PF09365">
    <property type="entry name" value="DUF2461"/>
    <property type="match status" value="1"/>
</dbReference>
<accession>K6YPM2</accession>
<dbReference type="InterPro" id="IPR015996">
    <property type="entry name" value="UCP028451"/>
</dbReference>
<protein>
    <recommendedName>
        <fullName evidence="3">TIGR02453 family protein</fullName>
    </recommendedName>
</protein>
<dbReference type="STRING" id="1129793.GPLA_3794"/>
<dbReference type="PIRSF" id="PIRSF028451">
    <property type="entry name" value="UCP028451"/>
    <property type="match status" value="1"/>
</dbReference>
<reference evidence="2" key="1">
    <citation type="journal article" date="2014" name="Environ. Microbiol.">
        <title>Comparative genomics of the marine bacterial genus Glaciecola reveals the high degree of genomic diversity and genomic characteristic for cold adaptation.</title>
        <authorList>
            <person name="Qin Q.L."/>
            <person name="Xie B.B."/>
            <person name="Yu Y."/>
            <person name="Shu Y.L."/>
            <person name="Rong J.C."/>
            <person name="Zhang Y.J."/>
            <person name="Zhao D.L."/>
            <person name="Chen X.L."/>
            <person name="Zhang X.Y."/>
            <person name="Chen B."/>
            <person name="Zhou B.C."/>
            <person name="Zhang Y.Z."/>
        </authorList>
    </citation>
    <scope>NUCLEOTIDE SEQUENCE [LARGE SCALE GENOMIC DNA]</scope>
    <source>
        <strain evidence="2">LMG 21857</strain>
    </source>
</reference>
<name>K6YPM2_9ALTE</name>
<proteinExistence type="predicted"/>
<comment type="caution">
    <text evidence="1">The sequence shown here is derived from an EMBL/GenBank/DDBJ whole genome shotgun (WGS) entry which is preliminary data.</text>
</comment>
<dbReference type="Proteomes" id="UP000006322">
    <property type="component" value="Unassembled WGS sequence"/>
</dbReference>
<sequence length="240" mass="27895">MGKLLEINPQGLPMFTHFAPSLFTFLHELEKNNDREWFNNNKQRYEDLVRSPALAFISEMQNWIPMISPHYEASPKKVGGSLMRVYRDVRFSKDKSPYKTNVGIQFRHEIGKDVHSPGFYLHISTQEIFLAVGTWHPQPDALRAIREHIQRKPAVYQDAIEHQPFTEYYHMAGDALTRPPKGYDTESPMIEEIKRKDFIAMCPINKEQLLSGKVCELIATRYGRAQPLQKFLCDALGLRF</sequence>